<evidence type="ECO:0000256" key="1">
    <source>
        <dbReference type="ARBA" id="ARBA00022723"/>
    </source>
</evidence>
<evidence type="ECO:0000256" key="2">
    <source>
        <dbReference type="ARBA" id="ARBA00022771"/>
    </source>
</evidence>
<dbReference type="Proteomes" id="UP001162060">
    <property type="component" value="Unassembled WGS sequence"/>
</dbReference>
<dbReference type="GO" id="GO:0008270">
    <property type="term" value="F:zinc ion binding"/>
    <property type="evidence" value="ECO:0007669"/>
    <property type="project" value="UniProtKB-KW"/>
</dbReference>
<dbReference type="PROSITE" id="PS50199">
    <property type="entry name" value="ZF_RANBP2_2"/>
    <property type="match status" value="4"/>
</dbReference>
<comment type="caution">
    <text evidence="7">The sequence shown here is derived from an EMBL/GenBank/DDBJ whole genome shotgun (WGS) entry which is preliminary data.</text>
</comment>
<evidence type="ECO:0000313" key="8">
    <source>
        <dbReference type="Proteomes" id="UP001162060"/>
    </source>
</evidence>
<feature type="compositionally biased region" description="Polar residues" evidence="5">
    <location>
        <begin position="626"/>
        <end position="637"/>
    </location>
</feature>
<dbReference type="Pfam" id="PF00641">
    <property type="entry name" value="Zn_ribbon_RanBP"/>
    <property type="match status" value="3"/>
</dbReference>
<accession>A0AAV1UT74</accession>
<keyword evidence="3" id="KW-0862">Zinc</keyword>
<evidence type="ECO:0000259" key="6">
    <source>
        <dbReference type="PROSITE" id="PS50199"/>
    </source>
</evidence>
<dbReference type="Gene3D" id="2.30.30.380">
    <property type="entry name" value="Zn-finger domain of Sec23/24"/>
    <property type="match status" value="2"/>
</dbReference>
<dbReference type="PANTHER" id="PTHR46622">
    <property type="entry name" value="DNA-DEPENDENT METALLOPROTEASE WSS1"/>
    <property type="match status" value="1"/>
</dbReference>
<reference evidence="7" key="1">
    <citation type="submission" date="2024-01" db="EMBL/GenBank/DDBJ databases">
        <authorList>
            <person name="Webb A."/>
        </authorList>
    </citation>
    <scope>NUCLEOTIDE SEQUENCE</scope>
    <source>
        <strain evidence="7">Pm1</strain>
    </source>
</reference>
<dbReference type="EMBL" id="CAKLBY020000226">
    <property type="protein sequence ID" value="CAK7936933.1"/>
    <property type="molecule type" value="Genomic_DNA"/>
</dbReference>
<dbReference type="GO" id="GO:0008237">
    <property type="term" value="F:metallopeptidase activity"/>
    <property type="evidence" value="ECO:0007669"/>
    <property type="project" value="TreeGrafter"/>
</dbReference>
<evidence type="ECO:0000256" key="3">
    <source>
        <dbReference type="ARBA" id="ARBA00022833"/>
    </source>
</evidence>
<protein>
    <recommendedName>
        <fullName evidence="6">RanBP2-type domain-containing protein</fullName>
    </recommendedName>
</protein>
<dbReference type="InterPro" id="IPR001876">
    <property type="entry name" value="Znf_RanBP2"/>
</dbReference>
<dbReference type="GO" id="GO:0006281">
    <property type="term" value="P:DNA repair"/>
    <property type="evidence" value="ECO:0007669"/>
    <property type="project" value="TreeGrafter"/>
</dbReference>
<feature type="domain" description="RanBP2-type" evidence="6">
    <location>
        <begin position="332"/>
        <end position="362"/>
    </location>
</feature>
<gene>
    <name evidence="7" type="ORF">PM001_LOCUS22083</name>
</gene>
<proteinExistence type="predicted"/>
<feature type="domain" description="RanBP2-type" evidence="6">
    <location>
        <begin position="370"/>
        <end position="400"/>
    </location>
</feature>
<keyword evidence="1" id="KW-0479">Metal-binding</keyword>
<dbReference type="PANTHER" id="PTHR46622:SF1">
    <property type="entry name" value="DNA-DEPENDENT METALLOPROTEASE WSS1"/>
    <property type="match status" value="1"/>
</dbReference>
<dbReference type="InterPro" id="IPR053000">
    <property type="entry name" value="WSS1-like_metalloprotease"/>
</dbReference>
<organism evidence="7 8">
    <name type="scientific">Peronospora matthiolae</name>
    <dbReference type="NCBI Taxonomy" id="2874970"/>
    <lineage>
        <taxon>Eukaryota</taxon>
        <taxon>Sar</taxon>
        <taxon>Stramenopiles</taxon>
        <taxon>Oomycota</taxon>
        <taxon>Peronosporomycetes</taxon>
        <taxon>Peronosporales</taxon>
        <taxon>Peronosporaceae</taxon>
        <taxon>Peronospora</taxon>
    </lineage>
</organism>
<sequence length="665" mass="73896">MARTRWQAEDWSCPLCTLLNAAHDARCAACDNARPLVQKSQKSEYQQSTVGVATVSTVQDQVNRPVRGVFFSSLPYNQGSKDTSALWREELRLVVNRRCGKWTGKGSIDREMQKKRHEMLETDMIERYLDSTTVESAVKPVEMVGGAMCDTSLEAVRSIVESGDAVARQEEEEEEDLAIDEPCFDLLGSGAAIFCAPLIDNTVDDSCVADETKHREKHELIEAGDADDEVVVTSSALRYPGFMPASKLVQVEGRGIDEKLSSAGLDLSSDSEEEKTASRKHLRQSNQVKESWMNKWECKTCTNFNEESAVECTICSCKRQRDEHHETERVIGSGLRWACHVCTNLNPPEVNDCLVCLSLRKTDDGALNGRSDRTWACVVCTTINEGSTTRCEVCDRLREEEPKEPAGKSGRECPVCTNINLLSDTRCEICNTSLPTDKTPDSHFVDLCSSPPARNSDYAARKEIPVNAHACLTPNGKYEVPQKVAGFDPGFAEEIDDHEPMMSVTNRRSQNVRPDLKEFKHFVCLEDMRIDYGCCINYSKMFAGQRSNKSYADRLATRQTQSRKRKRDVAQREAGRRSTSSSRGGKAGRGSQKRKSEAAQRRASSAGEKVIKPKRVRKKVGVSARRANSSATYQPSINHYDDSAADLGEDLSTMAWEGVGSAGYL</sequence>
<dbReference type="GO" id="GO:0005634">
    <property type="term" value="C:nucleus"/>
    <property type="evidence" value="ECO:0007669"/>
    <property type="project" value="TreeGrafter"/>
</dbReference>
<name>A0AAV1UT74_9STRA</name>
<keyword evidence="2 4" id="KW-0863">Zinc-finger</keyword>
<dbReference type="SUPFAM" id="SSF90209">
    <property type="entry name" value="Ran binding protein zinc finger-like"/>
    <property type="match status" value="1"/>
</dbReference>
<dbReference type="PROSITE" id="PS01358">
    <property type="entry name" value="ZF_RANBP2_1"/>
    <property type="match status" value="3"/>
</dbReference>
<dbReference type="AlphaFoldDB" id="A0AAV1UT74"/>
<evidence type="ECO:0000256" key="5">
    <source>
        <dbReference type="SAM" id="MobiDB-lite"/>
    </source>
</evidence>
<feature type="region of interest" description="Disordered" evidence="5">
    <location>
        <begin position="553"/>
        <end position="640"/>
    </location>
</feature>
<feature type="region of interest" description="Disordered" evidence="5">
    <location>
        <begin position="262"/>
        <end position="286"/>
    </location>
</feature>
<evidence type="ECO:0000256" key="4">
    <source>
        <dbReference type="PROSITE-ProRule" id="PRU00322"/>
    </source>
</evidence>
<evidence type="ECO:0000313" key="7">
    <source>
        <dbReference type="EMBL" id="CAK7936933.1"/>
    </source>
</evidence>
<feature type="domain" description="RanBP2-type" evidence="6">
    <location>
        <begin position="7"/>
        <end position="36"/>
    </location>
</feature>
<dbReference type="InterPro" id="IPR036443">
    <property type="entry name" value="Znf_RanBP2_sf"/>
</dbReference>
<dbReference type="SMART" id="SM00547">
    <property type="entry name" value="ZnF_RBZ"/>
    <property type="match status" value="5"/>
</dbReference>
<feature type="domain" description="RanBP2-type" evidence="6">
    <location>
        <begin position="289"/>
        <end position="321"/>
    </location>
</feature>